<dbReference type="Proteomes" id="UP001165427">
    <property type="component" value="Unassembled WGS sequence"/>
</dbReference>
<evidence type="ECO:0000256" key="1">
    <source>
        <dbReference type="SAM" id="SignalP"/>
    </source>
</evidence>
<feature type="chain" id="PRO_5041264462" evidence="1">
    <location>
        <begin position="22"/>
        <end position="241"/>
    </location>
</feature>
<dbReference type="EMBL" id="JALJRB010000002">
    <property type="protein sequence ID" value="MCJ8499479.1"/>
    <property type="molecule type" value="Genomic_DNA"/>
</dbReference>
<dbReference type="InterPro" id="IPR025245">
    <property type="entry name" value="DUF4197"/>
</dbReference>
<protein>
    <submittedName>
        <fullName evidence="2">DUF4197 domain-containing protein</fullName>
    </submittedName>
</protein>
<proteinExistence type="predicted"/>
<keyword evidence="3" id="KW-1185">Reference proteome</keyword>
<comment type="caution">
    <text evidence="2">The sequence shown here is derived from an EMBL/GenBank/DDBJ whole genome shotgun (WGS) entry which is preliminary data.</text>
</comment>
<dbReference type="RefSeq" id="WP_246902825.1">
    <property type="nucleotide sequence ID" value="NZ_JALJRB010000002.1"/>
</dbReference>
<dbReference type="Pfam" id="PF13852">
    <property type="entry name" value="DUF4197"/>
    <property type="match status" value="1"/>
</dbReference>
<sequence>MRLLTVTIALLLITATAPAQAGFFDTFKRLLTSESADTGAPPDENTTIAALREALTVGTRNAVHNVARVDGYLGNEWIKIVLPERVQRLADMAAAVGFQEQVDHLVVTMNRAAETAAPAAADLFVTAIGEMTFEDARGILEGGETSATDFFRRKTTTRLYAAFKPVVTTSMEQVGVARAYKEVVAPLSSVPMLQTEGLDLDHYVTNEALDGLFLMVAEEERKIRSDPAARVTDLLRRVFGQ</sequence>
<name>A0AA41R084_9BACT</name>
<evidence type="ECO:0000313" key="2">
    <source>
        <dbReference type="EMBL" id="MCJ8499479.1"/>
    </source>
</evidence>
<gene>
    <name evidence="2" type="ORF">MRX98_02745</name>
</gene>
<keyword evidence="1" id="KW-0732">Signal</keyword>
<evidence type="ECO:0000313" key="3">
    <source>
        <dbReference type="Proteomes" id="UP001165427"/>
    </source>
</evidence>
<feature type="signal peptide" evidence="1">
    <location>
        <begin position="1"/>
        <end position="21"/>
    </location>
</feature>
<reference evidence="2" key="1">
    <citation type="submission" date="2022-04" db="EMBL/GenBank/DDBJ databases">
        <title>Desulfatitalea alkaliphila sp. nov., a novel anaerobic sulfate-reducing bacterium isolated from terrestrial mud volcano, Taman Peninsula, Russia.</title>
        <authorList>
            <person name="Khomyakova M.A."/>
            <person name="Merkel A.Y."/>
            <person name="Slobodkin A.I."/>
        </authorList>
    </citation>
    <scope>NUCLEOTIDE SEQUENCE</scope>
    <source>
        <strain evidence="2">M08but</strain>
    </source>
</reference>
<dbReference type="AlphaFoldDB" id="A0AA41R084"/>
<accession>A0AA41R084</accession>
<organism evidence="2 3">
    <name type="scientific">Desulfatitalea alkaliphila</name>
    <dbReference type="NCBI Taxonomy" id="2929485"/>
    <lineage>
        <taxon>Bacteria</taxon>
        <taxon>Pseudomonadati</taxon>
        <taxon>Thermodesulfobacteriota</taxon>
        <taxon>Desulfobacteria</taxon>
        <taxon>Desulfobacterales</taxon>
        <taxon>Desulfosarcinaceae</taxon>
        <taxon>Desulfatitalea</taxon>
    </lineage>
</organism>